<evidence type="ECO:0000256" key="1">
    <source>
        <dbReference type="SAM" id="MobiDB-lite"/>
    </source>
</evidence>
<keyword evidence="4" id="KW-1185">Reference proteome</keyword>
<evidence type="ECO:0000313" key="4">
    <source>
        <dbReference type="Proteomes" id="UP000187209"/>
    </source>
</evidence>
<evidence type="ECO:0000259" key="2">
    <source>
        <dbReference type="PROSITE" id="PS50969"/>
    </source>
</evidence>
<dbReference type="Proteomes" id="UP000187209">
    <property type="component" value="Unassembled WGS sequence"/>
</dbReference>
<evidence type="ECO:0000313" key="3">
    <source>
        <dbReference type="EMBL" id="OMJ74621.1"/>
    </source>
</evidence>
<dbReference type="CDD" id="cd07521">
    <property type="entry name" value="HAD_FCP1-like"/>
    <property type="match status" value="1"/>
</dbReference>
<dbReference type="FunFam" id="3.40.50.1000:FF:000121">
    <property type="entry name" value="Uncharacterized protein"/>
    <property type="match status" value="1"/>
</dbReference>
<dbReference type="InterPro" id="IPR050365">
    <property type="entry name" value="TIM50"/>
</dbReference>
<reference evidence="3 4" key="1">
    <citation type="submission" date="2016-11" db="EMBL/GenBank/DDBJ databases">
        <title>The macronuclear genome of Stentor coeruleus: a giant cell with tiny introns.</title>
        <authorList>
            <person name="Slabodnick M."/>
            <person name="Ruby J.G."/>
            <person name="Reiff S.B."/>
            <person name="Swart E.C."/>
            <person name="Gosai S."/>
            <person name="Prabakaran S."/>
            <person name="Witkowska E."/>
            <person name="Larue G.E."/>
            <person name="Fisher S."/>
            <person name="Freeman R.M."/>
            <person name="Gunawardena J."/>
            <person name="Chu W."/>
            <person name="Stover N.A."/>
            <person name="Gregory B.D."/>
            <person name="Nowacki M."/>
            <person name="Derisi J."/>
            <person name="Roy S.W."/>
            <person name="Marshall W.F."/>
            <person name="Sood P."/>
        </authorList>
    </citation>
    <scope>NUCLEOTIDE SEQUENCE [LARGE SCALE GENOMIC DNA]</scope>
    <source>
        <strain evidence="3">WM001</strain>
    </source>
</reference>
<dbReference type="InterPro" id="IPR004274">
    <property type="entry name" value="FCP1_dom"/>
</dbReference>
<dbReference type="SUPFAM" id="SSF56784">
    <property type="entry name" value="HAD-like"/>
    <property type="match status" value="1"/>
</dbReference>
<dbReference type="NCBIfam" id="TIGR02251">
    <property type="entry name" value="HIF-SF_euk"/>
    <property type="match status" value="1"/>
</dbReference>
<feature type="region of interest" description="Disordered" evidence="1">
    <location>
        <begin position="1"/>
        <end position="96"/>
    </location>
</feature>
<feature type="compositionally biased region" description="Polar residues" evidence="1">
    <location>
        <begin position="34"/>
        <end position="53"/>
    </location>
</feature>
<dbReference type="EMBL" id="MPUH01000739">
    <property type="protein sequence ID" value="OMJ74621.1"/>
    <property type="molecule type" value="Genomic_DNA"/>
</dbReference>
<dbReference type="PROSITE" id="PS50969">
    <property type="entry name" value="FCP1"/>
    <property type="match status" value="1"/>
</dbReference>
<gene>
    <name evidence="3" type="ORF">SteCoe_26401</name>
</gene>
<dbReference type="PANTHER" id="PTHR12210">
    <property type="entry name" value="DULLARD PROTEIN PHOSPHATASE"/>
    <property type="match status" value="1"/>
</dbReference>
<accession>A0A1R2BCW8</accession>
<protein>
    <recommendedName>
        <fullName evidence="2">FCP1 homology domain-containing protein</fullName>
    </recommendedName>
</protein>
<dbReference type="Gene3D" id="3.40.50.1000">
    <property type="entry name" value="HAD superfamily/HAD-like"/>
    <property type="match status" value="1"/>
</dbReference>
<comment type="caution">
    <text evidence="3">The sequence shown here is derived from an EMBL/GenBank/DDBJ whole genome shotgun (WGS) entry which is preliminary data.</text>
</comment>
<organism evidence="3 4">
    <name type="scientific">Stentor coeruleus</name>
    <dbReference type="NCBI Taxonomy" id="5963"/>
    <lineage>
        <taxon>Eukaryota</taxon>
        <taxon>Sar</taxon>
        <taxon>Alveolata</taxon>
        <taxon>Ciliophora</taxon>
        <taxon>Postciliodesmatophora</taxon>
        <taxon>Heterotrichea</taxon>
        <taxon>Heterotrichida</taxon>
        <taxon>Stentoridae</taxon>
        <taxon>Stentor</taxon>
    </lineage>
</organism>
<name>A0A1R2BCW8_9CILI</name>
<dbReference type="InterPro" id="IPR023214">
    <property type="entry name" value="HAD_sf"/>
</dbReference>
<sequence length="411" mass="47451">MSRTQKSHKYFSNTRQVSSSPRLSEDTEEGQDFQKPNNFIYTLGKNSPSNSRGTLAGPWPSQGHKPRTPVSRPNTGSEKVLYKPESHTPKPSNDIHPVPYTFTPNSNILSSKGQSKSAKALPKKIEERKPDLNSIVTRVKSSAEPAKKKLDLCPEEIKSRSEMFYREHLFQTFQALKFVRNLPAIDMSQLRQKRMSFPKRPGFEDKKTIIFDLDETLVHCVDDPNMIPDVTLPIVFPSGEIVNAGINIRPFARECLTEASKYFEIIIFTASHKCYADVVLDYLDPKKDLIHHRLYRENCLVVEGVFMKDLRIFSNRRLQDLVIVDNAAYSFGYHLDNGIPIISWHDDPYDRELYNLMDYLKILAQSDDVRDVNRQIFHLRTFYEDYIQEFFKGDRTKALSPRARARSPKLS</sequence>
<dbReference type="InterPro" id="IPR036412">
    <property type="entry name" value="HAD-like_sf"/>
</dbReference>
<dbReference type="InterPro" id="IPR011948">
    <property type="entry name" value="Dullard_phosphatase"/>
</dbReference>
<dbReference type="GO" id="GO:0016791">
    <property type="term" value="F:phosphatase activity"/>
    <property type="evidence" value="ECO:0007669"/>
    <property type="project" value="InterPro"/>
</dbReference>
<dbReference type="OrthoDB" id="277011at2759"/>
<dbReference type="AlphaFoldDB" id="A0A1R2BCW8"/>
<feature type="compositionally biased region" description="Polar residues" evidence="1">
    <location>
        <begin position="10"/>
        <end position="22"/>
    </location>
</feature>
<feature type="domain" description="FCP1 homology" evidence="2">
    <location>
        <begin position="202"/>
        <end position="363"/>
    </location>
</feature>
<dbReference type="SMART" id="SM00577">
    <property type="entry name" value="CPDc"/>
    <property type="match status" value="1"/>
</dbReference>
<dbReference type="Pfam" id="PF03031">
    <property type="entry name" value="NIF"/>
    <property type="match status" value="1"/>
</dbReference>
<proteinExistence type="predicted"/>